<sequence>MFLAESKTKLLNKEKSTSDLMRISVNQRQLYLYYDVSERTCLYHNSYNNSVNYTVHDPTESMSPKVPVGNSSSITVKRGVPFVRPRSE</sequence>
<evidence type="ECO:0000313" key="2">
    <source>
        <dbReference type="Proteomes" id="UP001055879"/>
    </source>
</evidence>
<accession>A0ACB9EF60</accession>
<comment type="caution">
    <text evidence="1">The sequence shown here is derived from an EMBL/GenBank/DDBJ whole genome shotgun (WGS) entry which is preliminary data.</text>
</comment>
<name>A0ACB9EF60_ARCLA</name>
<protein>
    <submittedName>
        <fullName evidence="1">Uncharacterized protein</fullName>
    </submittedName>
</protein>
<keyword evidence="2" id="KW-1185">Reference proteome</keyword>
<organism evidence="1 2">
    <name type="scientific">Arctium lappa</name>
    <name type="common">Greater burdock</name>
    <name type="synonym">Lappa major</name>
    <dbReference type="NCBI Taxonomy" id="4217"/>
    <lineage>
        <taxon>Eukaryota</taxon>
        <taxon>Viridiplantae</taxon>
        <taxon>Streptophyta</taxon>
        <taxon>Embryophyta</taxon>
        <taxon>Tracheophyta</taxon>
        <taxon>Spermatophyta</taxon>
        <taxon>Magnoliopsida</taxon>
        <taxon>eudicotyledons</taxon>
        <taxon>Gunneridae</taxon>
        <taxon>Pentapetalae</taxon>
        <taxon>asterids</taxon>
        <taxon>campanulids</taxon>
        <taxon>Asterales</taxon>
        <taxon>Asteraceae</taxon>
        <taxon>Carduoideae</taxon>
        <taxon>Cardueae</taxon>
        <taxon>Arctiinae</taxon>
        <taxon>Arctium</taxon>
    </lineage>
</organism>
<proteinExistence type="predicted"/>
<dbReference type="EMBL" id="CM042048">
    <property type="protein sequence ID" value="KAI3757589.1"/>
    <property type="molecule type" value="Genomic_DNA"/>
</dbReference>
<dbReference type="Proteomes" id="UP001055879">
    <property type="component" value="Linkage Group LG02"/>
</dbReference>
<gene>
    <name evidence="1" type="ORF">L6452_05130</name>
</gene>
<evidence type="ECO:0000313" key="1">
    <source>
        <dbReference type="EMBL" id="KAI3757589.1"/>
    </source>
</evidence>
<reference evidence="2" key="1">
    <citation type="journal article" date="2022" name="Mol. Ecol. Resour.">
        <title>The genomes of chicory, endive, great burdock and yacon provide insights into Asteraceae palaeo-polyploidization history and plant inulin production.</title>
        <authorList>
            <person name="Fan W."/>
            <person name="Wang S."/>
            <person name="Wang H."/>
            <person name="Wang A."/>
            <person name="Jiang F."/>
            <person name="Liu H."/>
            <person name="Zhao H."/>
            <person name="Xu D."/>
            <person name="Zhang Y."/>
        </authorList>
    </citation>
    <scope>NUCLEOTIDE SEQUENCE [LARGE SCALE GENOMIC DNA]</scope>
    <source>
        <strain evidence="2">cv. Niubang</strain>
    </source>
</reference>
<reference evidence="1 2" key="2">
    <citation type="journal article" date="2022" name="Mol. Ecol. Resour.">
        <title>The genomes of chicory, endive, great burdock and yacon provide insights into Asteraceae paleo-polyploidization history and plant inulin production.</title>
        <authorList>
            <person name="Fan W."/>
            <person name="Wang S."/>
            <person name="Wang H."/>
            <person name="Wang A."/>
            <person name="Jiang F."/>
            <person name="Liu H."/>
            <person name="Zhao H."/>
            <person name="Xu D."/>
            <person name="Zhang Y."/>
        </authorList>
    </citation>
    <scope>NUCLEOTIDE SEQUENCE [LARGE SCALE GENOMIC DNA]</scope>
    <source>
        <strain evidence="2">cv. Niubang</strain>
    </source>
</reference>